<dbReference type="PANTHER" id="PTHR30561">
    <property type="entry name" value="SMR FAMILY PROTON-DEPENDENT DRUG EFFLUX TRANSPORTER SUGE"/>
    <property type="match status" value="1"/>
</dbReference>
<accession>A0A1C3E9D2</accession>
<feature type="transmembrane region" description="Helical" evidence="11">
    <location>
        <begin position="37"/>
        <end position="56"/>
    </location>
</feature>
<dbReference type="InterPro" id="IPR037185">
    <property type="entry name" value="EmrE-like"/>
</dbReference>
<evidence type="ECO:0000256" key="4">
    <source>
        <dbReference type="ARBA" id="ARBA00022519"/>
    </source>
</evidence>
<sequence>MSIASSSGSQYWQKKTAIYFSQHPTLSMQAKILAKPLMLSVVFIGLSAISWLGVLRDWSVSIAYPMLSLNFVIMLLISRYCFNETLSLRHWVGSVMILSGVSLLGSSL</sequence>
<dbReference type="InterPro" id="IPR000390">
    <property type="entry name" value="Small_drug/metabolite_transptr"/>
</dbReference>
<keyword evidence="6 11" id="KW-0812">Transmembrane</keyword>
<evidence type="ECO:0000259" key="12">
    <source>
        <dbReference type="Pfam" id="PF00892"/>
    </source>
</evidence>
<dbReference type="InterPro" id="IPR000620">
    <property type="entry name" value="EamA_dom"/>
</dbReference>
<evidence type="ECO:0000313" key="13">
    <source>
        <dbReference type="EMBL" id="ODA29840.1"/>
    </source>
</evidence>
<evidence type="ECO:0000256" key="1">
    <source>
        <dbReference type="ARBA" id="ARBA00004651"/>
    </source>
</evidence>
<dbReference type="PANTHER" id="PTHR30561:SF9">
    <property type="entry name" value="4-AMINO-4-DEOXY-L-ARABINOSE-PHOSPHOUNDECAPRENOL FLIPPASE SUBUNIT ARNF-RELATED"/>
    <property type="match status" value="1"/>
</dbReference>
<keyword evidence="2" id="KW-1003">Cell membrane</keyword>
<evidence type="ECO:0000256" key="3">
    <source>
        <dbReference type="ARBA" id="ARBA00022516"/>
    </source>
</evidence>
<dbReference type="SUPFAM" id="SSF103481">
    <property type="entry name" value="Multidrug resistance efflux transporter EmrE"/>
    <property type="match status" value="1"/>
</dbReference>
<dbReference type="GO" id="GO:0009245">
    <property type="term" value="P:lipid A biosynthetic process"/>
    <property type="evidence" value="ECO:0007669"/>
    <property type="project" value="UniProtKB-KW"/>
</dbReference>
<dbReference type="GO" id="GO:0009103">
    <property type="term" value="P:lipopolysaccharide biosynthetic process"/>
    <property type="evidence" value="ECO:0007669"/>
    <property type="project" value="UniProtKB-KW"/>
</dbReference>
<name>A0A1C3E9D2_9GAMM</name>
<evidence type="ECO:0000256" key="7">
    <source>
        <dbReference type="ARBA" id="ARBA00022985"/>
    </source>
</evidence>
<reference evidence="13 14" key="1">
    <citation type="submission" date="2016-05" db="EMBL/GenBank/DDBJ databases">
        <title>Genomic Taxonomy of the Vibrionaceae.</title>
        <authorList>
            <person name="Gomez-Gil B."/>
            <person name="Enciso-Ibarra J."/>
        </authorList>
    </citation>
    <scope>NUCLEOTIDE SEQUENCE [LARGE SCALE GENOMIC DNA]</scope>
    <source>
        <strain evidence="13 14">CAIM 1920</strain>
    </source>
</reference>
<feature type="domain" description="EamA" evidence="12">
    <location>
        <begin position="30"/>
        <end position="104"/>
    </location>
</feature>
<keyword evidence="4" id="KW-0997">Cell inner membrane</keyword>
<dbReference type="GO" id="GO:0005886">
    <property type="term" value="C:plasma membrane"/>
    <property type="evidence" value="ECO:0007669"/>
    <property type="project" value="UniProtKB-SubCell"/>
</dbReference>
<gene>
    <name evidence="13" type="ORF">A8L45_21585</name>
</gene>
<dbReference type="Gene3D" id="1.10.3730.20">
    <property type="match status" value="1"/>
</dbReference>
<proteinExistence type="predicted"/>
<comment type="subcellular location">
    <subcellularLocation>
        <location evidence="1">Cell membrane</location>
        <topology evidence="1">Multi-pass membrane protein</topology>
    </subcellularLocation>
</comment>
<dbReference type="STRING" id="1080227.A8L45_21585"/>
<dbReference type="GO" id="GO:0022857">
    <property type="term" value="F:transmembrane transporter activity"/>
    <property type="evidence" value="ECO:0007669"/>
    <property type="project" value="InterPro"/>
</dbReference>
<dbReference type="EMBL" id="LYBM01000062">
    <property type="protein sequence ID" value="ODA29840.1"/>
    <property type="molecule type" value="Genomic_DNA"/>
</dbReference>
<keyword evidence="10 11" id="KW-0472">Membrane</keyword>
<evidence type="ECO:0000256" key="2">
    <source>
        <dbReference type="ARBA" id="ARBA00022475"/>
    </source>
</evidence>
<evidence type="ECO:0000256" key="11">
    <source>
        <dbReference type="SAM" id="Phobius"/>
    </source>
</evidence>
<organism evidence="13 14">
    <name type="scientific">Veronia pacifica</name>
    <dbReference type="NCBI Taxonomy" id="1080227"/>
    <lineage>
        <taxon>Bacteria</taxon>
        <taxon>Pseudomonadati</taxon>
        <taxon>Pseudomonadota</taxon>
        <taxon>Gammaproteobacteria</taxon>
        <taxon>Vibrionales</taxon>
        <taxon>Vibrionaceae</taxon>
        <taxon>Veronia</taxon>
    </lineage>
</organism>
<keyword evidence="5" id="KW-0441">Lipid A biosynthesis</keyword>
<protein>
    <submittedName>
        <fullName evidence="13">4-amino-4-deoxy-L-arabinose-phospho-UDP flippase</fullName>
    </submittedName>
</protein>
<evidence type="ECO:0000256" key="9">
    <source>
        <dbReference type="ARBA" id="ARBA00023098"/>
    </source>
</evidence>
<evidence type="ECO:0000256" key="6">
    <source>
        <dbReference type="ARBA" id="ARBA00022692"/>
    </source>
</evidence>
<keyword evidence="14" id="KW-1185">Reference proteome</keyword>
<evidence type="ECO:0000256" key="5">
    <source>
        <dbReference type="ARBA" id="ARBA00022556"/>
    </source>
</evidence>
<dbReference type="Pfam" id="PF00892">
    <property type="entry name" value="EamA"/>
    <property type="match status" value="1"/>
</dbReference>
<keyword evidence="9" id="KW-0443">Lipid metabolism</keyword>
<dbReference type="AlphaFoldDB" id="A0A1C3E9D2"/>
<evidence type="ECO:0000313" key="14">
    <source>
        <dbReference type="Proteomes" id="UP000094936"/>
    </source>
</evidence>
<comment type="caution">
    <text evidence="13">The sequence shown here is derived from an EMBL/GenBank/DDBJ whole genome shotgun (WGS) entry which is preliminary data.</text>
</comment>
<evidence type="ECO:0000256" key="10">
    <source>
        <dbReference type="ARBA" id="ARBA00023136"/>
    </source>
</evidence>
<evidence type="ECO:0000256" key="8">
    <source>
        <dbReference type="ARBA" id="ARBA00022989"/>
    </source>
</evidence>
<keyword evidence="8 11" id="KW-1133">Transmembrane helix</keyword>
<dbReference type="Proteomes" id="UP000094936">
    <property type="component" value="Unassembled WGS sequence"/>
</dbReference>
<keyword evidence="3" id="KW-0444">Lipid biosynthesis</keyword>
<keyword evidence="7" id="KW-0448">Lipopolysaccharide biosynthesis</keyword>
<feature type="transmembrane region" description="Helical" evidence="11">
    <location>
        <begin position="62"/>
        <end position="81"/>
    </location>
</feature>